<name>A0AAD8A3Q3_DIPPU</name>
<gene>
    <name evidence="2" type="ORF">L9F63_001615</name>
</gene>
<comment type="caution">
    <text evidence="2">The sequence shown here is derived from an EMBL/GenBank/DDBJ whole genome shotgun (WGS) entry which is preliminary data.</text>
</comment>
<proteinExistence type="predicted"/>
<feature type="transmembrane region" description="Helical" evidence="1">
    <location>
        <begin position="67"/>
        <end position="95"/>
    </location>
</feature>
<feature type="transmembrane region" description="Helical" evidence="1">
    <location>
        <begin position="150"/>
        <end position="180"/>
    </location>
</feature>
<keyword evidence="1" id="KW-0472">Membrane</keyword>
<reference evidence="2" key="2">
    <citation type="submission" date="2023-05" db="EMBL/GenBank/DDBJ databases">
        <authorList>
            <person name="Fouks B."/>
        </authorList>
    </citation>
    <scope>NUCLEOTIDE SEQUENCE</scope>
    <source>
        <strain evidence="2">Stay&amp;Tobe</strain>
        <tissue evidence="2">Testes</tissue>
    </source>
</reference>
<evidence type="ECO:0000313" key="3">
    <source>
        <dbReference type="Proteomes" id="UP001233999"/>
    </source>
</evidence>
<feature type="transmembrane region" description="Helical" evidence="1">
    <location>
        <begin position="124"/>
        <end position="144"/>
    </location>
</feature>
<evidence type="ECO:0000256" key="1">
    <source>
        <dbReference type="SAM" id="Phobius"/>
    </source>
</evidence>
<dbReference type="EMBL" id="JASPKZ010003856">
    <property type="protein sequence ID" value="KAJ9591798.1"/>
    <property type="molecule type" value="Genomic_DNA"/>
</dbReference>
<feature type="non-terminal residue" evidence="2">
    <location>
        <position position="265"/>
    </location>
</feature>
<dbReference type="Proteomes" id="UP001233999">
    <property type="component" value="Unassembled WGS sequence"/>
</dbReference>
<feature type="transmembrane region" description="Helical" evidence="1">
    <location>
        <begin position="40"/>
        <end position="61"/>
    </location>
</feature>
<accession>A0AAD8A3Q3</accession>
<evidence type="ECO:0000313" key="2">
    <source>
        <dbReference type="EMBL" id="KAJ9591798.1"/>
    </source>
</evidence>
<keyword evidence="1" id="KW-1133">Transmembrane helix</keyword>
<sequence>MDVHKPLKTIIIATQLVGALPIKTHQNYSKTLHTSATQSILSFVIFISVLATNIYTQTFWFQRSVQIAFTISGFSASLTCLCSYIAGVVISTLHFQNTLNMFNKLLCHFHQHQENLNKIIKQRIVIPFILGSLWISMYVIVFVLNTKFNIWYVLFCCTSVIIHISMYVIGIQFIAFVIIIDQCFYLINCKLSHISNNINMYNLKNSTFKTSSEMTDFSEIDSQNEYVSMDNRRSPVNTLSKLHYSLRMLAQHVNAIYSAHLLLHT</sequence>
<protein>
    <submittedName>
        <fullName evidence="2">Uncharacterized protein</fullName>
    </submittedName>
</protein>
<keyword evidence="3" id="KW-1185">Reference proteome</keyword>
<reference evidence="2" key="1">
    <citation type="journal article" date="2023" name="IScience">
        <title>Live-bearing cockroach genome reveals convergent evolutionary mechanisms linked to viviparity in insects and beyond.</title>
        <authorList>
            <person name="Fouks B."/>
            <person name="Harrison M.C."/>
            <person name="Mikhailova A.A."/>
            <person name="Marchal E."/>
            <person name="English S."/>
            <person name="Carruthers M."/>
            <person name="Jennings E.C."/>
            <person name="Chiamaka E.L."/>
            <person name="Frigard R.A."/>
            <person name="Pippel M."/>
            <person name="Attardo G.M."/>
            <person name="Benoit J.B."/>
            <person name="Bornberg-Bauer E."/>
            <person name="Tobe S.S."/>
        </authorList>
    </citation>
    <scope>NUCLEOTIDE SEQUENCE</scope>
    <source>
        <strain evidence="2">Stay&amp;Tobe</strain>
    </source>
</reference>
<keyword evidence="1" id="KW-0812">Transmembrane</keyword>
<dbReference type="AlphaFoldDB" id="A0AAD8A3Q3"/>
<organism evidence="2 3">
    <name type="scientific">Diploptera punctata</name>
    <name type="common">Pacific beetle cockroach</name>
    <dbReference type="NCBI Taxonomy" id="6984"/>
    <lineage>
        <taxon>Eukaryota</taxon>
        <taxon>Metazoa</taxon>
        <taxon>Ecdysozoa</taxon>
        <taxon>Arthropoda</taxon>
        <taxon>Hexapoda</taxon>
        <taxon>Insecta</taxon>
        <taxon>Pterygota</taxon>
        <taxon>Neoptera</taxon>
        <taxon>Polyneoptera</taxon>
        <taxon>Dictyoptera</taxon>
        <taxon>Blattodea</taxon>
        <taxon>Blaberoidea</taxon>
        <taxon>Blaberidae</taxon>
        <taxon>Diplopterinae</taxon>
        <taxon>Diploptera</taxon>
    </lineage>
</organism>